<sequence length="168" mass="19259">MQMKKTAIPSTPRYEKSLVGRPLRLPTHNYGWTGTYLVTLQAEPYAPSFEDPALRRILEETWQALPRPFPGLTLDTFVIGPRQVQFILSFEGNTNRTMTLGRVVESFKSLVAVAWLAHLEQVRAPSPTPPLRIWQRSYSERYLHDEREVEEVRQALRSGALPAEPEES</sequence>
<dbReference type="EMBL" id="MCIF01000002">
    <property type="protein sequence ID" value="RAQ94686.1"/>
    <property type="molecule type" value="Genomic_DNA"/>
</dbReference>
<dbReference type="RefSeq" id="WP_112426780.1">
    <property type="nucleotide sequence ID" value="NZ_MCIF01000002.1"/>
</dbReference>
<dbReference type="GO" id="GO:0003677">
    <property type="term" value="F:DNA binding"/>
    <property type="evidence" value="ECO:0007669"/>
    <property type="project" value="InterPro"/>
</dbReference>
<organism evidence="1 2">
    <name type="scientific">Thermogemmatispora tikiterensis</name>
    <dbReference type="NCBI Taxonomy" id="1825093"/>
    <lineage>
        <taxon>Bacteria</taxon>
        <taxon>Bacillati</taxon>
        <taxon>Chloroflexota</taxon>
        <taxon>Ktedonobacteria</taxon>
        <taxon>Thermogemmatisporales</taxon>
        <taxon>Thermogemmatisporaceae</taxon>
        <taxon>Thermogemmatispora</taxon>
    </lineage>
</organism>
<name>A0A328VAI2_9CHLR</name>
<dbReference type="GO" id="GO:0004803">
    <property type="term" value="F:transposase activity"/>
    <property type="evidence" value="ECO:0007669"/>
    <property type="project" value="InterPro"/>
</dbReference>
<proteinExistence type="predicted"/>
<keyword evidence="2" id="KW-1185">Reference proteome</keyword>
<dbReference type="Proteomes" id="UP000248706">
    <property type="component" value="Unassembled WGS sequence"/>
</dbReference>
<dbReference type="InterPro" id="IPR036515">
    <property type="entry name" value="Transposase_17_sf"/>
</dbReference>
<comment type="caution">
    <text evidence="1">The sequence shown here is derived from an EMBL/GenBank/DDBJ whole genome shotgun (WGS) entry which is preliminary data.</text>
</comment>
<dbReference type="OrthoDB" id="156534at2"/>
<dbReference type="GO" id="GO:0006313">
    <property type="term" value="P:DNA transposition"/>
    <property type="evidence" value="ECO:0007669"/>
    <property type="project" value="InterPro"/>
</dbReference>
<gene>
    <name evidence="1" type="ORF">A4R35_04005</name>
</gene>
<reference evidence="1 2" key="1">
    <citation type="submission" date="2016-08" db="EMBL/GenBank/DDBJ databases">
        <title>Analysis of Carbohydrate Active Enzymes in Thermogemmatispora T81 Reveals Carbohydrate Degradation Ability.</title>
        <authorList>
            <person name="Tomazini A."/>
            <person name="Lal S."/>
            <person name="Stott M."/>
            <person name="Henrissat B."/>
            <person name="Polikarpov I."/>
            <person name="Sparling R."/>
            <person name="Levin D.B."/>
        </authorList>
    </citation>
    <scope>NUCLEOTIDE SEQUENCE [LARGE SCALE GENOMIC DNA]</scope>
    <source>
        <strain evidence="1 2">T81</strain>
    </source>
</reference>
<dbReference type="AlphaFoldDB" id="A0A328VAI2"/>
<evidence type="ECO:0000313" key="2">
    <source>
        <dbReference type="Proteomes" id="UP000248706"/>
    </source>
</evidence>
<evidence type="ECO:0000313" key="1">
    <source>
        <dbReference type="EMBL" id="RAQ94686.1"/>
    </source>
</evidence>
<dbReference type="Gene3D" id="3.30.70.1290">
    <property type="entry name" value="Transposase IS200-like"/>
    <property type="match status" value="1"/>
</dbReference>
<accession>A0A328VAI2</accession>
<protein>
    <submittedName>
        <fullName evidence="1">Uncharacterized protein</fullName>
    </submittedName>
</protein>